<dbReference type="Proteomes" id="UP000005019">
    <property type="component" value="Unassembled WGS sequence"/>
</dbReference>
<name>F5RGA9_METUF</name>
<dbReference type="EMBL" id="AFHG01000057">
    <property type="protein sequence ID" value="EGK70301.1"/>
    <property type="molecule type" value="Genomic_DNA"/>
</dbReference>
<dbReference type="AlphaFoldDB" id="F5RGA9"/>
<accession>F5RGA9</accession>
<organism evidence="1 2">
    <name type="scientific">Methyloversatilis universalis (strain ATCC BAA-1314 / DSM 25237 / JCM 13912 / CCUG 52030 / FAM5)</name>
    <dbReference type="NCBI Taxonomy" id="1000565"/>
    <lineage>
        <taxon>Bacteria</taxon>
        <taxon>Pseudomonadati</taxon>
        <taxon>Pseudomonadota</taxon>
        <taxon>Betaproteobacteria</taxon>
        <taxon>Nitrosomonadales</taxon>
        <taxon>Sterolibacteriaceae</taxon>
        <taxon>Methyloversatilis</taxon>
    </lineage>
</organism>
<keyword evidence="2" id="KW-1185">Reference proteome</keyword>
<comment type="caution">
    <text evidence="1">The sequence shown here is derived from an EMBL/GenBank/DDBJ whole genome shotgun (WGS) entry which is preliminary data.</text>
</comment>
<sequence>MLNSFIVVFMLNPHCSKAGARPVGAAPSPRWPLRIAHRHLAQAPSRRGRSSCGWAQRVA</sequence>
<evidence type="ECO:0000313" key="1">
    <source>
        <dbReference type="EMBL" id="EGK70301.1"/>
    </source>
</evidence>
<evidence type="ECO:0000313" key="2">
    <source>
        <dbReference type="Proteomes" id="UP000005019"/>
    </source>
</evidence>
<protein>
    <submittedName>
        <fullName evidence="1">Uncharacterized protein</fullName>
    </submittedName>
</protein>
<proteinExistence type="predicted"/>
<gene>
    <name evidence="1" type="ORF">METUNv1_03206</name>
</gene>
<reference evidence="1 2" key="1">
    <citation type="journal article" date="2011" name="J. Bacteriol.">
        <title>Genome sequence of Methyloversatilis universalis FAM5T, a methylotrophic representative of the order Rhodocyclales.</title>
        <authorList>
            <person name="Kittichotirat W."/>
            <person name="Good N.M."/>
            <person name="Hall R."/>
            <person name="Bringel F."/>
            <person name="Lajus A."/>
            <person name="Medigue C."/>
            <person name="Smalley N.E."/>
            <person name="Beck D."/>
            <person name="Bumgarner R."/>
            <person name="Vuilleumier S."/>
            <person name="Kalyuzhnaya M.G."/>
        </authorList>
    </citation>
    <scope>NUCLEOTIDE SEQUENCE [LARGE SCALE GENOMIC DNA]</scope>
    <source>
        <strain evidence="2">ATCC BAA-1314 / JCM 13912 / FAM5</strain>
    </source>
</reference>